<protein>
    <recommendedName>
        <fullName evidence="2">Luciferase-like domain-containing protein</fullName>
    </recommendedName>
</protein>
<sequence length="319" mass="33068">MRLGIAPSGRRSAADAVALARLAEDAGLAEVWVSEDYLERGAFAVAGAMAAVTSEMAVGIGVINPWTRHVALTAMEAHALDEVAGGRSILGLGASNERWMQGKLGIPFERPIGVLTEYTNALRALLAGKHVRTRLLGSEIDAELDAAPPRDVPIVWGVKGPKALALAGEHADGVMLSVLSSPAYVEWVRATYAPRSVTAYASFAVAPRRGDARERLRAHTARFLGMHGASPITARAAIDQDLASALRSRLLAGTSGADLVDDDTVGAVTVSGTPDDAAQALIAHAEAGVDSLVVIDDGSADPAELLSGYVDAAKRAGLL</sequence>
<dbReference type="OrthoDB" id="675245at2"/>
<dbReference type="AlphaFoldDB" id="A0A2V1HT49"/>
<dbReference type="Pfam" id="PF00296">
    <property type="entry name" value="Bac_luciferase"/>
    <property type="match status" value="1"/>
</dbReference>
<dbReference type="Proteomes" id="UP000244893">
    <property type="component" value="Unassembled WGS sequence"/>
</dbReference>
<dbReference type="SUPFAM" id="SSF51679">
    <property type="entry name" value="Bacterial luciferase-like"/>
    <property type="match status" value="1"/>
</dbReference>
<evidence type="ECO:0000313" key="3">
    <source>
        <dbReference type="EMBL" id="PVZ94140.1"/>
    </source>
</evidence>
<keyword evidence="4" id="KW-1185">Reference proteome</keyword>
<dbReference type="InterPro" id="IPR050564">
    <property type="entry name" value="F420-G6PD/mer"/>
</dbReference>
<dbReference type="EMBL" id="QEOP01000002">
    <property type="protein sequence ID" value="PVZ94140.1"/>
    <property type="molecule type" value="Genomic_DNA"/>
</dbReference>
<accession>A0A2V1HT49</accession>
<evidence type="ECO:0000256" key="1">
    <source>
        <dbReference type="ARBA" id="ARBA00023002"/>
    </source>
</evidence>
<dbReference type="PANTHER" id="PTHR43244">
    <property type="match status" value="1"/>
</dbReference>
<evidence type="ECO:0000259" key="2">
    <source>
        <dbReference type="Pfam" id="PF00296"/>
    </source>
</evidence>
<dbReference type="Gene3D" id="3.20.20.30">
    <property type="entry name" value="Luciferase-like domain"/>
    <property type="match status" value="1"/>
</dbReference>
<name>A0A2V1HT49_9MICO</name>
<dbReference type="PANTHER" id="PTHR43244:SF1">
    <property type="entry name" value="5,10-METHYLENETETRAHYDROMETHANOPTERIN REDUCTASE"/>
    <property type="match status" value="1"/>
</dbReference>
<comment type="caution">
    <text evidence="3">The sequence shown here is derived from an EMBL/GenBank/DDBJ whole genome shotgun (WGS) entry which is preliminary data.</text>
</comment>
<dbReference type="InterPro" id="IPR036661">
    <property type="entry name" value="Luciferase-like_sf"/>
</dbReference>
<reference evidence="3 4" key="1">
    <citation type="submission" date="2018-05" db="EMBL/GenBank/DDBJ databases">
        <title>Amnibacterium sp. M8JJ-5, whole genome shotgun sequence.</title>
        <authorList>
            <person name="Tuo L."/>
        </authorList>
    </citation>
    <scope>NUCLEOTIDE SEQUENCE [LARGE SCALE GENOMIC DNA]</scope>
    <source>
        <strain evidence="3 4">M8JJ-5</strain>
    </source>
</reference>
<dbReference type="RefSeq" id="WP_116756654.1">
    <property type="nucleotide sequence ID" value="NZ_JBHUEX010000001.1"/>
</dbReference>
<evidence type="ECO:0000313" key="4">
    <source>
        <dbReference type="Proteomes" id="UP000244893"/>
    </source>
</evidence>
<organism evidence="3 4">
    <name type="scientific">Amnibacterium flavum</name>
    <dbReference type="NCBI Taxonomy" id="2173173"/>
    <lineage>
        <taxon>Bacteria</taxon>
        <taxon>Bacillati</taxon>
        <taxon>Actinomycetota</taxon>
        <taxon>Actinomycetes</taxon>
        <taxon>Micrococcales</taxon>
        <taxon>Microbacteriaceae</taxon>
        <taxon>Amnibacterium</taxon>
    </lineage>
</organism>
<feature type="domain" description="Luciferase-like" evidence="2">
    <location>
        <begin position="11"/>
        <end position="290"/>
    </location>
</feature>
<dbReference type="CDD" id="cd01097">
    <property type="entry name" value="Tetrahydromethanopterin_reductase"/>
    <property type="match status" value="1"/>
</dbReference>
<dbReference type="InterPro" id="IPR011251">
    <property type="entry name" value="Luciferase-like_dom"/>
</dbReference>
<dbReference type="GO" id="GO:0016705">
    <property type="term" value="F:oxidoreductase activity, acting on paired donors, with incorporation or reduction of molecular oxygen"/>
    <property type="evidence" value="ECO:0007669"/>
    <property type="project" value="InterPro"/>
</dbReference>
<gene>
    <name evidence="3" type="ORF">DDQ50_10350</name>
</gene>
<proteinExistence type="predicted"/>
<keyword evidence="1" id="KW-0560">Oxidoreductase</keyword>